<keyword evidence="2" id="KW-1185">Reference proteome</keyword>
<dbReference type="Proteomes" id="UP000828048">
    <property type="component" value="Chromosome 6"/>
</dbReference>
<protein>
    <submittedName>
        <fullName evidence="1">Uncharacterized protein</fullName>
    </submittedName>
</protein>
<proteinExistence type="predicted"/>
<gene>
    <name evidence="1" type="ORF">Vadar_014066</name>
</gene>
<sequence>MAKPPSSPLFFLLLLLLNLAASLLELCRADDTLTRREFPLPPHFVFGSGASAYQYEGAALEDGRTPSIWDTFAHSGYAHGATGDVACDGYHKYKEDVQLMVETGLEAYRFSISWSRLIPNGRGPVNPKGVEYYNHLINELIKHGIQPHVTLMHIDFPQVLEDEYGGWLSRQMVKDFTAYADVCFREFGDRVLHWTTLNEANIFTIGGYDIGGCPPLRCSPPFGVLNCSKGNSSTEPYVAGHHILLAHASVARLYRKTYQGKQHGFIGINLYSYWVVPYTNATEDVIAAQRTTDFLIGWFMEPLVFGDYPDIMKKNVGKRLPAFTKLESELVKGSTDFIGLNHYLTVNIKDQSSSLKMDNRDFNADMAVELIVQGGTALTPPVELPVASSGLVALLEYFKQFYGNPPIFVHENGQRMQRNATLNDTPRVNYLQGYVGGLLDAMRNGSNARGYFYWSFMDLFELDGYESSYGLYAVDLNDLKRHPKLSAHWKDFTAYADVCFREFGDRVLHWTTFNEANIFTICGYDIGGCPPQRCSPPFGLGNCSKGDSSTEPYVAGHHILLAHASAARLYRKTYQGKQRGFIGINLYFYWVVPYTNATEDVVATQRAIDFLLGWFMEPLVFGDYPDIMKKNAGKRLPAFSKVESELVKGSTDFIGLNHYMTLNIKDQSSSLKMDNRDFNADMAVELIGQRMRRNATLNDTPRVNYLQGFIGGLLDAMRYDLKDLKRQPKLSAHWYSNFLKGKSRSLDGAIEVEKTIASLSQSKFSE</sequence>
<reference evidence="1 2" key="1">
    <citation type="journal article" date="2021" name="Hortic Res">
        <title>High-quality reference genome and annotation aids understanding of berry development for evergreen blueberry (Vaccinium darrowii).</title>
        <authorList>
            <person name="Yu J."/>
            <person name="Hulse-Kemp A.M."/>
            <person name="Babiker E."/>
            <person name="Staton M."/>
        </authorList>
    </citation>
    <scope>NUCLEOTIDE SEQUENCE [LARGE SCALE GENOMIC DNA]</scope>
    <source>
        <strain evidence="2">cv. NJ 8807/NJ 8810</strain>
        <tissue evidence="1">Young leaf</tissue>
    </source>
</reference>
<name>A0ACB7XA23_9ERIC</name>
<evidence type="ECO:0000313" key="1">
    <source>
        <dbReference type="EMBL" id="KAH7837455.1"/>
    </source>
</evidence>
<accession>A0ACB7XA23</accession>
<dbReference type="EMBL" id="CM037156">
    <property type="protein sequence ID" value="KAH7837455.1"/>
    <property type="molecule type" value="Genomic_DNA"/>
</dbReference>
<evidence type="ECO:0000313" key="2">
    <source>
        <dbReference type="Proteomes" id="UP000828048"/>
    </source>
</evidence>
<organism evidence="1 2">
    <name type="scientific">Vaccinium darrowii</name>
    <dbReference type="NCBI Taxonomy" id="229202"/>
    <lineage>
        <taxon>Eukaryota</taxon>
        <taxon>Viridiplantae</taxon>
        <taxon>Streptophyta</taxon>
        <taxon>Embryophyta</taxon>
        <taxon>Tracheophyta</taxon>
        <taxon>Spermatophyta</taxon>
        <taxon>Magnoliopsida</taxon>
        <taxon>eudicotyledons</taxon>
        <taxon>Gunneridae</taxon>
        <taxon>Pentapetalae</taxon>
        <taxon>asterids</taxon>
        <taxon>Ericales</taxon>
        <taxon>Ericaceae</taxon>
        <taxon>Vaccinioideae</taxon>
        <taxon>Vaccinieae</taxon>
        <taxon>Vaccinium</taxon>
    </lineage>
</organism>
<comment type="caution">
    <text evidence="1">The sequence shown here is derived from an EMBL/GenBank/DDBJ whole genome shotgun (WGS) entry which is preliminary data.</text>
</comment>